<dbReference type="STRING" id="1679170.AC625_02815"/>
<proteinExistence type="predicted"/>
<dbReference type="Proteomes" id="UP000037146">
    <property type="component" value="Unassembled WGS sequence"/>
</dbReference>
<keyword evidence="1" id="KW-0472">Membrane</keyword>
<keyword evidence="1" id="KW-1133">Transmembrane helix</keyword>
<dbReference type="EMBL" id="LFZW01000001">
    <property type="protein sequence ID" value="KMY48577.1"/>
    <property type="molecule type" value="Genomic_DNA"/>
</dbReference>
<feature type="domain" description="CAAX prenyl protease 2/Lysostaphin resistance protein A-like" evidence="2">
    <location>
        <begin position="145"/>
        <end position="244"/>
    </location>
</feature>
<keyword evidence="1" id="KW-0812">Transmembrane</keyword>
<feature type="transmembrane region" description="Helical" evidence="1">
    <location>
        <begin position="65"/>
        <end position="89"/>
    </location>
</feature>
<organism evidence="3 4">
    <name type="scientific">Peribacillus loiseleuriae</name>
    <dbReference type="NCBI Taxonomy" id="1679170"/>
    <lineage>
        <taxon>Bacteria</taxon>
        <taxon>Bacillati</taxon>
        <taxon>Bacillota</taxon>
        <taxon>Bacilli</taxon>
        <taxon>Bacillales</taxon>
        <taxon>Bacillaceae</taxon>
        <taxon>Peribacillus</taxon>
    </lineage>
</organism>
<dbReference type="PATRIC" id="fig|1679170.3.peg.572"/>
<comment type="caution">
    <text evidence="3">The sequence shown here is derived from an EMBL/GenBank/DDBJ whole genome shotgun (WGS) entry which is preliminary data.</text>
</comment>
<sequence>MKHYLFDIPGKNGWKRYILSSVIIFFAIIAGGALYGILSMISGFLNGGGVAFDSETGGFVGVEPTLNLLFMNLVYVVWLLGIWFSLRIVHKRKLKTLITANKRIKWKQIFGSFILYFGLMGIVEFVYFLVFPEHFVWNEFDLQKFLFLFFVVLLLTPIQTTVEELIFRGFLLQWIGKIMTKPVLLGGIMALIFGSLHFSNPEMERSAIWVGLDYVFIGFMLTFLAVKMGSSELSIGAHAANNMFLFWFIGDPQSVGGGIPSLITVVNNEPVISFIMDVIIFLAFYLIAVKKFKPSTT</sequence>
<keyword evidence="4" id="KW-1185">Reference proteome</keyword>
<feature type="transmembrane region" description="Helical" evidence="1">
    <location>
        <begin position="109"/>
        <end position="130"/>
    </location>
</feature>
<feature type="transmembrane region" description="Helical" evidence="1">
    <location>
        <begin position="21"/>
        <end position="45"/>
    </location>
</feature>
<evidence type="ECO:0000256" key="1">
    <source>
        <dbReference type="SAM" id="Phobius"/>
    </source>
</evidence>
<feature type="transmembrane region" description="Helical" evidence="1">
    <location>
        <begin position="270"/>
        <end position="289"/>
    </location>
</feature>
<dbReference type="AlphaFoldDB" id="A0A0K9GQN8"/>
<evidence type="ECO:0000313" key="4">
    <source>
        <dbReference type="Proteomes" id="UP000037146"/>
    </source>
</evidence>
<evidence type="ECO:0000313" key="3">
    <source>
        <dbReference type="EMBL" id="KMY48577.1"/>
    </source>
</evidence>
<protein>
    <recommendedName>
        <fullName evidence="2">CAAX prenyl protease 2/Lysostaphin resistance protein A-like domain-containing protein</fullName>
    </recommendedName>
</protein>
<gene>
    <name evidence="3" type="ORF">AC625_02815</name>
</gene>
<name>A0A0K9GQN8_9BACI</name>
<feature type="transmembrane region" description="Helical" evidence="1">
    <location>
        <begin position="233"/>
        <end position="250"/>
    </location>
</feature>
<dbReference type="Pfam" id="PF02517">
    <property type="entry name" value="Rce1-like"/>
    <property type="match status" value="1"/>
</dbReference>
<accession>A0A0K9GQN8</accession>
<dbReference type="GO" id="GO:0004175">
    <property type="term" value="F:endopeptidase activity"/>
    <property type="evidence" value="ECO:0007669"/>
    <property type="project" value="UniProtKB-ARBA"/>
</dbReference>
<reference evidence="4" key="1">
    <citation type="submission" date="2015-07" db="EMBL/GenBank/DDBJ databases">
        <title>Genome sequencing project for genomic taxonomy and phylogenomics of Bacillus-like bacteria.</title>
        <authorList>
            <person name="Liu B."/>
            <person name="Wang J."/>
            <person name="Zhu Y."/>
            <person name="Liu G."/>
            <person name="Chen Q."/>
            <person name="Chen Z."/>
            <person name="Lan J."/>
            <person name="Che J."/>
            <person name="Ge C."/>
            <person name="Shi H."/>
            <person name="Pan Z."/>
            <person name="Liu X."/>
        </authorList>
    </citation>
    <scope>NUCLEOTIDE SEQUENCE [LARGE SCALE GENOMIC DNA]</scope>
    <source>
        <strain evidence="4">FJAT-27997</strain>
    </source>
</reference>
<evidence type="ECO:0000259" key="2">
    <source>
        <dbReference type="Pfam" id="PF02517"/>
    </source>
</evidence>
<dbReference type="InterPro" id="IPR003675">
    <property type="entry name" value="Rce1/LyrA-like_dom"/>
</dbReference>
<feature type="transmembrane region" description="Helical" evidence="1">
    <location>
        <begin position="206"/>
        <end position="226"/>
    </location>
</feature>
<dbReference type="GO" id="GO:0080120">
    <property type="term" value="P:CAAX-box protein maturation"/>
    <property type="evidence" value="ECO:0007669"/>
    <property type="project" value="UniProtKB-ARBA"/>
</dbReference>
<feature type="transmembrane region" description="Helical" evidence="1">
    <location>
        <begin position="142"/>
        <end position="162"/>
    </location>
</feature>